<evidence type="ECO:0000313" key="1">
    <source>
        <dbReference type="EMBL" id="KDR30443.1"/>
    </source>
</evidence>
<comment type="caution">
    <text evidence="1">The sequence shown here is derived from an EMBL/GenBank/DDBJ whole genome shotgun (WGS) entry which is preliminary data.</text>
</comment>
<reference evidence="1 2" key="1">
    <citation type="submission" date="2014-03" db="EMBL/GenBank/DDBJ databases">
        <title>Draft Genome Sequences of Four Burkholderia Strains.</title>
        <authorList>
            <person name="Liu X.Y."/>
            <person name="Li C.X."/>
            <person name="Xu J.H."/>
        </authorList>
    </citation>
    <scope>NUCLEOTIDE SEQUENCE [LARGE SCALE GENOMIC DNA]</scope>
    <source>
        <strain evidence="1 2">OP-1</strain>
    </source>
</reference>
<dbReference type="OrthoDB" id="2229810at2"/>
<evidence type="ECO:0000313" key="2">
    <source>
        <dbReference type="Proteomes" id="UP000027451"/>
    </source>
</evidence>
<proteinExistence type="predicted"/>
<keyword evidence="2" id="KW-1185">Reference proteome</keyword>
<dbReference type="Proteomes" id="UP000027451">
    <property type="component" value="Unassembled WGS sequence"/>
</dbReference>
<dbReference type="AlphaFoldDB" id="A0A656QJQ0"/>
<sequence>MSLRDVDDIDYIGVNILFKRVYVGLFDDLDWRDEEKHQDLLTKKIDRYIRYIRSGKLLLNYPKVRGYEIVVEYVSMHPMTPSGLEFWKSRERVVTDAGYKVHIRGVDVRHSLGISVDKPERVAAEPVEPPALEVLDPDPRMQQLADVADVSYLPPSMPKSGLPQALPLLRRLAMRQAASY</sequence>
<dbReference type="Pfam" id="PF20212">
    <property type="entry name" value="DUF6572"/>
    <property type="match status" value="1"/>
</dbReference>
<name>A0A656QJQ0_9BURK</name>
<organism evidence="1 2">
    <name type="scientific">Caballeronia zhejiangensis</name>
    <dbReference type="NCBI Taxonomy" id="871203"/>
    <lineage>
        <taxon>Bacteria</taxon>
        <taxon>Pseudomonadati</taxon>
        <taxon>Pseudomonadota</taxon>
        <taxon>Betaproteobacteria</taxon>
        <taxon>Burkholderiales</taxon>
        <taxon>Burkholderiaceae</taxon>
        <taxon>Caballeronia</taxon>
    </lineage>
</organism>
<gene>
    <name evidence="1" type="ORF">BG60_38085</name>
</gene>
<dbReference type="RefSeq" id="WP_008353854.1">
    <property type="nucleotide sequence ID" value="NZ_CADFFU010000025.1"/>
</dbReference>
<dbReference type="EMBL" id="JFHD01000009">
    <property type="protein sequence ID" value="KDR30443.1"/>
    <property type="molecule type" value="Genomic_DNA"/>
</dbReference>
<protein>
    <submittedName>
        <fullName evidence="1">Uncharacterized protein</fullName>
    </submittedName>
</protein>
<accession>A0A656QJQ0</accession>
<dbReference type="InterPro" id="IPR046702">
    <property type="entry name" value="DUF6572"/>
</dbReference>